<name>A0A699IJ01_TANCI</name>
<comment type="cofactor">
    <cofactor evidence="1">
        <name>heme</name>
        <dbReference type="ChEBI" id="CHEBI:30413"/>
    </cofactor>
</comment>
<organism evidence="11">
    <name type="scientific">Tanacetum cinerariifolium</name>
    <name type="common">Dalmatian daisy</name>
    <name type="synonym">Chrysanthemum cinerariifolium</name>
    <dbReference type="NCBI Taxonomy" id="118510"/>
    <lineage>
        <taxon>Eukaryota</taxon>
        <taxon>Viridiplantae</taxon>
        <taxon>Streptophyta</taxon>
        <taxon>Embryophyta</taxon>
        <taxon>Tracheophyta</taxon>
        <taxon>Spermatophyta</taxon>
        <taxon>Magnoliopsida</taxon>
        <taxon>eudicotyledons</taxon>
        <taxon>Gunneridae</taxon>
        <taxon>Pentapetalae</taxon>
        <taxon>asterids</taxon>
        <taxon>campanulids</taxon>
        <taxon>Asterales</taxon>
        <taxon>Asteraceae</taxon>
        <taxon>Asteroideae</taxon>
        <taxon>Anthemideae</taxon>
        <taxon>Anthemidinae</taxon>
        <taxon>Tanacetum</taxon>
    </lineage>
</organism>
<keyword evidence="10" id="KW-0472">Membrane</keyword>
<dbReference type="SUPFAM" id="SSF48264">
    <property type="entry name" value="Cytochrome P450"/>
    <property type="match status" value="1"/>
</dbReference>
<accession>A0A699IJ01</accession>
<keyword evidence="3" id="KW-0349">Heme</keyword>
<dbReference type="InterPro" id="IPR050651">
    <property type="entry name" value="Plant_Cytochrome_P450_Monoox"/>
</dbReference>
<comment type="caution">
    <text evidence="11">The sequence shown here is derived from an EMBL/GenBank/DDBJ whole genome shotgun (WGS) entry which is preliminary data.</text>
</comment>
<evidence type="ECO:0000256" key="3">
    <source>
        <dbReference type="ARBA" id="ARBA00022617"/>
    </source>
</evidence>
<keyword evidence="7" id="KW-0560">Oxidoreductase</keyword>
<dbReference type="AlphaFoldDB" id="A0A699IJ01"/>
<dbReference type="Gene3D" id="1.10.630.10">
    <property type="entry name" value="Cytochrome P450"/>
    <property type="match status" value="1"/>
</dbReference>
<evidence type="ECO:0000256" key="6">
    <source>
        <dbReference type="ARBA" id="ARBA00022989"/>
    </source>
</evidence>
<comment type="subcellular location">
    <subcellularLocation>
        <location evidence="2">Membrane</location>
    </subcellularLocation>
</comment>
<protein>
    <submittedName>
        <fullName evidence="11">Cytochrome P450</fullName>
    </submittedName>
</protein>
<evidence type="ECO:0000256" key="5">
    <source>
        <dbReference type="ARBA" id="ARBA00022723"/>
    </source>
</evidence>
<evidence type="ECO:0000256" key="9">
    <source>
        <dbReference type="ARBA" id="ARBA00023033"/>
    </source>
</evidence>
<reference evidence="11" key="1">
    <citation type="journal article" date="2019" name="Sci. Rep.">
        <title>Draft genome of Tanacetum cinerariifolium, the natural source of mosquito coil.</title>
        <authorList>
            <person name="Yamashiro T."/>
            <person name="Shiraishi A."/>
            <person name="Satake H."/>
            <person name="Nakayama K."/>
        </authorList>
    </citation>
    <scope>NUCLEOTIDE SEQUENCE</scope>
</reference>
<evidence type="ECO:0000256" key="8">
    <source>
        <dbReference type="ARBA" id="ARBA00023004"/>
    </source>
</evidence>
<feature type="non-terminal residue" evidence="11">
    <location>
        <position position="1"/>
    </location>
</feature>
<keyword evidence="4" id="KW-0812">Transmembrane</keyword>
<evidence type="ECO:0000313" key="11">
    <source>
        <dbReference type="EMBL" id="GEZ53825.1"/>
    </source>
</evidence>
<keyword evidence="5" id="KW-0479">Metal-binding</keyword>
<dbReference type="GO" id="GO:0016705">
    <property type="term" value="F:oxidoreductase activity, acting on paired donors, with incorporation or reduction of molecular oxygen"/>
    <property type="evidence" value="ECO:0007669"/>
    <property type="project" value="InterPro"/>
</dbReference>
<keyword evidence="9" id="KW-0503">Monooxygenase</keyword>
<evidence type="ECO:0000256" key="2">
    <source>
        <dbReference type="ARBA" id="ARBA00004370"/>
    </source>
</evidence>
<evidence type="ECO:0000256" key="10">
    <source>
        <dbReference type="ARBA" id="ARBA00023136"/>
    </source>
</evidence>
<dbReference type="GO" id="GO:0016020">
    <property type="term" value="C:membrane"/>
    <property type="evidence" value="ECO:0007669"/>
    <property type="project" value="UniProtKB-SubCell"/>
</dbReference>
<proteinExistence type="predicted"/>
<dbReference type="InterPro" id="IPR036396">
    <property type="entry name" value="Cyt_P450_sf"/>
</dbReference>
<evidence type="ECO:0000256" key="4">
    <source>
        <dbReference type="ARBA" id="ARBA00022692"/>
    </source>
</evidence>
<dbReference type="PANTHER" id="PTHR47947:SF26">
    <property type="entry name" value="CYTOCHROME P450"/>
    <property type="match status" value="1"/>
</dbReference>
<keyword evidence="6" id="KW-1133">Transmembrane helix</keyword>
<dbReference type="EMBL" id="BKCJ010291165">
    <property type="protein sequence ID" value="GEZ53825.1"/>
    <property type="molecule type" value="Genomic_DNA"/>
</dbReference>
<evidence type="ECO:0000256" key="7">
    <source>
        <dbReference type="ARBA" id="ARBA00023002"/>
    </source>
</evidence>
<evidence type="ECO:0000256" key="1">
    <source>
        <dbReference type="ARBA" id="ARBA00001971"/>
    </source>
</evidence>
<dbReference type="PANTHER" id="PTHR47947">
    <property type="entry name" value="CYTOCHROME P450 82C3-RELATED"/>
    <property type="match status" value="1"/>
</dbReference>
<dbReference type="CDD" id="cd09272">
    <property type="entry name" value="RNase_HI_RT_Ty1"/>
    <property type="match status" value="1"/>
</dbReference>
<dbReference type="GO" id="GO:0004497">
    <property type="term" value="F:monooxygenase activity"/>
    <property type="evidence" value="ECO:0007669"/>
    <property type="project" value="UniProtKB-KW"/>
</dbReference>
<gene>
    <name evidence="11" type="ORF">Tci_525798</name>
</gene>
<dbReference type="GO" id="GO:0005506">
    <property type="term" value="F:iron ion binding"/>
    <property type="evidence" value="ECO:0007669"/>
    <property type="project" value="InterPro"/>
</dbReference>
<dbReference type="GO" id="GO:0020037">
    <property type="term" value="F:heme binding"/>
    <property type="evidence" value="ECO:0007669"/>
    <property type="project" value="InterPro"/>
</dbReference>
<keyword evidence="8" id="KW-0408">Iron</keyword>
<sequence>QKQDTVALSSCESKFIAATAAATQALWLKRLLSRLTHLDEEKITILVDNKSAIALMKNTVFHGRSKHIDTKYHFIRECVERDDIQFLHDKQNADQVKIPIRRFMELMGAIVPSDVIPGLRWLDLGGYMMEMNKTAKEMDVIVDGWLQEHKKKIDDSKDHDFMTAVLSRVKEELKQDFYGFDIDTIVKSTCLVQFFLH</sequence>